<dbReference type="STRING" id="340021.TM5383_00212"/>
<evidence type="ECO:0000256" key="1">
    <source>
        <dbReference type="SAM" id="Phobius"/>
    </source>
</evidence>
<dbReference type="EMBL" id="CYSF01000001">
    <property type="protein sequence ID" value="CUH83030.1"/>
    <property type="molecule type" value="Genomic_DNA"/>
</dbReference>
<feature type="transmembrane region" description="Helical" evidence="1">
    <location>
        <begin position="105"/>
        <end position="127"/>
    </location>
</feature>
<evidence type="ECO:0000313" key="3">
    <source>
        <dbReference type="Proteomes" id="UP000051681"/>
    </source>
</evidence>
<feature type="transmembrane region" description="Helical" evidence="1">
    <location>
        <begin position="14"/>
        <end position="31"/>
    </location>
</feature>
<feature type="transmembrane region" description="Helical" evidence="1">
    <location>
        <begin position="139"/>
        <end position="162"/>
    </location>
</feature>
<protein>
    <recommendedName>
        <fullName evidence="4">Rod shape-determining protein MreD</fullName>
    </recommendedName>
</protein>
<dbReference type="RefSeq" id="WP_058317188.1">
    <property type="nucleotide sequence ID" value="NZ_CYSF01000001.1"/>
</dbReference>
<gene>
    <name evidence="2" type="ORF">TM5383_00212</name>
</gene>
<organism evidence="2 3">
    <name type="scientific">Thalassovita mediterranea</name>
    <dbReference type="NCBI Taxonomy" id="340021"/>
    <lineage>
        <taxon>Bacteria</taxon>
        <taxon>Pseudomonadati</taxon>
        <taxon>Pseudomonadota</taxon>
        <taxon>Alphaproteobacteria</taxon>
        <taxon>Rhodobacterales</taxon>
        <taxon>Roseobacteraceae</taxon>
        <taxon>Thalassovita</taxon>
    </lineage>
</organism>
<name>A0A0P1GLM8_9RHOB</name>
<sequence>MSDTAPAQPWVKQLVFAGLCLAVIFFQLLPLETTPRRWTGPDLVLLICLTWSMRRPDFAPVYLIALVALMADLMLQRPPGLLAALTVVASQTLTKRARQMRDQGFAVEWLTIAGALLVVMLGNRLVLSLAAVPQAPLGLTIIQLMMSVLCYPAVVAAAHFLFGVRKVAPGEVDAWGQKL</sequence>
<dbReference type="OrthoDB" id="7629477at2"/>
<proteinExistence type="predicted"/>
<keyword evidence="1" id="KW-0472">Membrane</keyword>
<keyword evidence="3" id="KW-1185">Reference proteome</keyword>
<keyword evidence="1" id="KW-1133">Transmembrane helix</keyword>
<evidence type="ECO:0000313" key="2">
    <source>
        <dbReference type="EMBL" id="CUH83030.1"/>
    </source>
</evidence>
<evidence type="ECO:0008006" key="4">
    <source>
        <dbReference type="Google" id="ProtNLM"/>
    </source>
</evidence>
<dbReference type="AlphaFoldDB" id="A0A0P1GLM8"/>
<dbReference type="Proteomes" id="UP000051681">
    <property type="component" value="Unassembled WGS sequence"/>
</dbReference>
<keyword evidence="1" id="KW-0812">Transmembrane</keyword>
<reference evidence="2 3" key="1">
    <citation type="submission" date="2015-09" db="EMBL/GenBank/DDBJ databases">
        <authorList>
            <consortium name="Swine Surveillance"/>
        </authorList>
    </citation>
    <scope>NUCLEOTIDE SEQUENCE [LARGE SCALE GENOMIC DNA]</scope>
    <source>
        <strain evidence="2 3">CECT 8383</strain>
    </source>
</reference>
<accession>A0A0P1GLM8</accession>